<feature type="region of interest" description="Disordered" evidence="1">
    <location>
        <begin position="1058"/>
        <end position="1146"/>
    </location>
</feature>
<feature type="region of interest" description="Disordered" evidence="1">
    <location>
        <begin position="85"/>
        <end position="141"/>
    </location>
</feature>
<feature type="compositionally biased region" description="Basic and acidic residues" evidence="1">
    <location>
        <begin position="1065"/>
        <end position="1093"/>
    </location>
</feature>
<gene>
    <name evidence="2" type="ORF">CSSPJE1EN1_LOCUS20441</name>
</gene>
<keyword evidence="3" id="KW-1185">Reference proteome</keyword>
<reference evidence="2" key="1">
    <citation type="submission" date="2024-02" db="EMBL/GenBank/DDBJ databases">
        <authorList>
            <consortium name="ELIXIR-Norway"/>
            <consortium name="Elixir Norway"/>
        </authorList>
    </citation>
    <scope>NUCLEOTIDE SEQUENCE</scope>
</reference>
<feature type="compositionally biased region" description="Polar residues" evidence="1">
    <location>
        <begin position="307"/>
        <end position="324"/>
    </location>
</feature>
<feature type="compositionally biased region" description="Low complexity" evidence="1">
    <location>
        <begin position="551"/>
        <end position="566"/>
    </location>
</feature>
<name>A0ABP0XAZ4_9BRYO</name>
<evidence type="ECO:0000256" key="1">
    <source>
        <dbReference type="SAM" id="MobiDB-lite"/>
    </source>
</evidence>
<feature type="region of interest" description="Disordered" evidence="1">
    <location>
        <begin position="1"/>
        <end position="38"/>
    </location>
</feature>
<evidence type="ECO:0000313" key="2">
    <source>
        <dbReference type="EMBL" id="CAK9274963.1"/>
    </source>
</evidence>
<dbReference type="Gene3D" id="3.90.1640.10">
    <property type="entry name" value="inorganic pyrophosphatase (n-terminal core)"/>
    <property type="match status" value="2"/>
</dbReference>
<dbReference type="EMBL" id="OZ020101">
    <property type="protein sequence ID" value="CAK9274963.1"/>
    <property type="molecule type" value="Genomic_DNA"/>
</dbReference>
<proteinExistence type="predicted"/>
<dbReference type="Proteomes" id="UP001497444">
    <property type="component" value="Chromosome 6"/>
</dbReference>
<dbReference type="SUPFAM" id="SSF64182">
    <property type="entry name" value="DHH phosphoesterases"/>
    <property type="match status" value="1"/>
</dbReference>
<feature type="compositionally biased region" description="Polar residues" evidence="1">
    <location>
        <begin position="567"/>
        <end position="587"/>
    </location>
</feature>
<feature type="compositionally biased region" description="Polar residues" evidence="1">
    <location>
        <begin position="85"/>
        <end position="103"/>
    </location>
</feature>
<feature type="compositionally biased region" description="Low complexity" evidence="1">
    <location>
        <begin position="1174"/>
        <end position="1192"/>
    </location>
</feature>
<feature type="compositionally biased region" description="Low complexity" evidence="1">
    <location>
        <begin position="1095"/>
        <end position="1105"/>
    </location>
</feature>
<feature type="region of interest" description="Disordered" evidence="1">
    <location>
        <begin position="421"/>
        <end position="449"/>
    </location>
</feature>
<accession>A0ABP0XAZ4</accession>
<dbReference type="InterPro" id="IPR038763">
    <property type="entry name" value="DHH_sf"/>
</dbReference>
<feature type="region of interest" description="Disordered" evidence="1">
    <location>
        <begin position="1167"/>
        <end position="1192"/>
    </location>
</feature>
<protein>
    <submittedName>
        <fullName evidence="2">Uncharacterized protein</fullName>
    </submittedName>
</protein>
<dbReference type="PANTHER" id="PTHR12112:SF39">
    <property type="entry name" value="EG:152A3.5 PROTEIN (FBGN0003116_PN PROTEIN)"/>
    <property type="match status" value="1"/>
</dbReference>
<feature type="region of interest" description="Disordered" evidence="1">
    <location>
        <begin position="287"/>
        <end position="324"/>
    </location>
</feature>
<evidence type="ECO:0000313" key="3">
    <source>
        <dbReference type="Proteomes" id="UP001497444"/>
    </source>
</evidence>
<dbReference type="PANTHER" id="PTHR12112">
    <property type="entry name" value="BNIP - RELATED"/>
    <property type="match status" value="1"/>
</dbReference>
<feature type="region of interest" description="Disordered" evidence="1">
    <location>
        <begin position="547"/>
        <end position="592"/>
    </location>
</feature>
<sequence length="1202" mass="131527">MTDYSKRELSSSMGGPEIERINSGGIGGGTLSWRSRDHHPSWWNTAMQLSNSLSSSAKELTSSLASKMDQVPTALAGFTLPWQPVSSSPYKEQPKSDQQQPSAALSREKLENLPWKPDASEEEEEERKASSELPTVPPPLGEQQRQQLLPVLPGPCPLTAADLRSLSKVGESCRRTKRMPVDKTSCTTDCNDNDDIFFSSSCAAGASLLQAGGLSSVSQRFLLGDDAQLDSLRCNSMEHLPRLENRLFAKAIRHNAVSESTTPLSHHHNTDVKHVNEATLILSEAHPTHSSAQQTPMPYPPEEKKSTINTGQQGESQPETPISARGTNFHQATIHKDDIFPGNTNKLSPIRLRKSSSSIISSEQQSQKLANSLLFFDSQHSRTLSKNPVLGGSMRVTRRDHADMQKQQMGSCVAVAAPSLSSSASLPTTPRGGGEASLPTTPRGRGESRASRLFRRLRFGGGKSSFHGGGAAAGAGVQVVDPRDLLLKCAKQDTPTPGVAIIKQGKKLDSKAASVITKSGSAVIDFTALHGGQHEGTSMEIRSEGNHHMLNNNTSQTTTQGQCSSGDADSTTTTRKTSVKPHQQQQRKNSHWPFTKWKWTSRSRSKVVSEETNNMSAMIVNNSSRRSSFDTSQEFFAMSETMYEDASSESFSYERVGRFSSPQVKKSLSLEHMGGFFKHRRGSSLGSNREVAVSYQSLLPKHHVRCNDDIATTISDLKKLSSANQLLETSSHHGLEVNLSSSAAACQAEEENTAEVFLDCEGEFKFVKRRSLSMEEDLVVWESHTPAPPPPSLPQEQNLTIGEVAALCSSPLKFVFKCREIELFNKFLRSQKKRIISSSISSNSTLHLDDNNNNNNNSDCFRIIRSGAECEVSSMVSALLTAWWMENTVLVPPPVMKKKTNKWHLVPILSLPRKSMHKHKDAAWLFDACGVDTRALLFSDEVELENLMKAGRVKTEDIGQDLLVTRNEVGSVCTLLGEQLQREADHLLQARYMKTLLLAGILLDTENLDFASIRDTDMATALLVGSGSLGRNGFYKQLTEVESDERVSKLVTRIYGEVPQSSRRSRGEETEADHEHSDKDSYFSSADGRHSHDQTSTSEASTSSSLDEDSPRLQTPPPALPTNISAPTRSAPARFHRLPSPSGVTRSVEANAVAQIREAAAGNRSLRVSSFTHGSSGHLKSGNSSGSSSPFSRLRKKLLYNA</sequence>
<organism evidence="2 3">
    <name type="scientific">Sphagnum jensenii</name>
    <dbReference type="NCBI Taxonomy" id="128206"/>
    <lineage>
        <taxon>Eukaryota</taxon>
        <taxon>Viridiplantae</taxon>
        <taxon>Streptophyta</taxon>
        <taxon>Embryophyta</taxon>
        <taxon>Bryophyta</taxon>
        <taxon>Sphagnophytina</taxon>
        <taxon>Sphagnopsida</taxon>
        <taxon>Sphagnales</taxon>
        <taxon>Sphagnaceae</taxon>
        <taxon>Sphagnum</taxon>
    </lineage>
</organism>